<evidence type="ECO:0000313" key="1">
    <source>
        <dbReference type="EMBL" id="KAK8214853.1"/>
    </source>
</evidence>
<protein>
    <submittedName>
        <fullName evidence="1">Uncharacterized protein</fullName>
    </submittedName>
</protein>
<organism evidence="1 2">
    <name type="scientific">Zalaria obscura</name>
    <dbReference type="NCBI Taxonomy" id="2024903"/>
    <lineage>
        <taxon>Eukaryota</taxon>
        <taxon>Fungi</taxon>
        <taxon>Dikarya</taxon>
        <taxon>Ascomycota</taxon>
        <taxon>Pezizomycotina</taxon>
        <taxon>Dothideomycetes</taxon>
        <taxon>Dothideomycetidae</taxon>
        <taxon>Dothideales</taxon>
        <taxon>Zalariaceae</taxon>
        <taxon>Zalaria</taxon>
    </lineage>
</organism>
<dbReference type="EMBL" id="JAMKPW020000010">
    <property type="protein sequence ID" value="KAK8214853.1"/>
    <property type="molecule type" value="Genomic_DNA"/>
</dbReference>
<reference evidence="1" key="1">
    <citation type="submission" date="2024-02" db="EMBL/GenBank/DDBJ databases">
        <title>Metagenome Assembled Genome of Zalaria obscura JY119.</title>
        <authorList>
            <person name="Vighnesh L."/>
            <person name="Jagadeeshwari U."/>
            <person name="Venkata Ramana C."/>
            <person name="Sasikala C."/>
        </authorList>
    </citation>
    <scope>NUCLEOTIDE SEQUENCE</scope>
    <source>
        <strain evidence="1">JY119</strain>
    </source>
</reference>
<name>A0ACC3SIC6_9PEZI</name>
<proteinExistence type="predicted"/>
<sequence>MHVYEKAMLLVWAMLYRNLAPKADLAFQLWIQQRDQRRADHPQITIKWPRPSCNGDMLSLYSLNHPVCIGVAYPPSTEPISVACVLSSRIANAEVPSHLNYGATPPSTLDLGTRKREHTAMSKYILLINGPNLNLLGTREPAVYGSTTLPDVVSAAKSQGERLGLTVHDFQSNHEGAIIDCIHEARQTAQFIIINPGGLTHTSVALRDALAGVAIPFLEVHISNVHAREDFRHRSFLSDKAVGVICGLGVFGYTAAIDFVAQKLEAGNTML</sequence>
<gene>
    <name evidence="1" type="ORF">M8818_002436</name>
</gene>
<evidence type="ECO:0000313" key="2">
    <source>
        <dbReference type="Proteomes" id="UP001320706"/>
    </source>
</evidence>
<comment type="caution">
    <text evidence="1">The sequence shown here is derived from an EMBL/GenBank/DDBJ whole genome shotgun (WGS) entry which is preliminary data.</text>
</comment>
<accession>A0ACC3SIC6</accession>
<keyword evidence="2" id="KW-1185">Reference proteome</keyword>
<dbReference type="Proteomes" id="UP001320706">
    <property type="component" value="Unassembled WGS sequence"/>
</dbReference>